<gene>
    <name evidence="2" type="ORF">MTR66_19205</name>
</gene>
<evidence type="ECO:0000313" key="3">
    <source>
        <dbReference type="Proteomes" id="UP001202281"/>
    </source>
</evidence>
<keyword evidence="1" id="KW-0472">Membrane</keyword>
<feature type="transmembrane region" description="Helical" evidence="1">
    <location>
        <begin position="108"/>
        <end position="132"/>
    </location>
</feature>
<keyword evidence="1" id="KW-0812">Transmembrane</keyword>
<feature type="transmembrane region" description="Helical" evidence="1">
    <location>
        <begin position="34"/>
        <end position="54"/>
    </location>
</feature>
<dbReference type="Proteomes" id="UP001202281">
    <property type="component" value="Unassembled WGS sequence"/>
</dbReference>
<dbReference type="EMBL" id="JALHLG010000053">
    <property type="protein sequence ID" value="MCJ2188933.1"/>
    <property type="molecule type" value="Genomic_DNA"/>
</dbReference>
<comment type="caution">
    <text evidence="2">The sequence shown here is derived from an EMBL/GenBank/DDBJ whole genome shotgun (WGS) entry which is preliminary data.</text>
</comment>
<sequence>MDLTQRIAYFLILILSVGLALWKGGAPERAGALVFILMAVIQALVMAFIPSHFVRVDPDALVADLTGFLGFGYLALEARRFWPLWATSLQVLCLSAHFARWADIGIYPMVYAVMRGAPTFGVAIAILIGTLLHMYRLRRRGSDPSWQSWSRHAAG</sequence>
<dbReference type="RefSeq" id="WP_243923960.1">
    <property type="nucleotide sequence ID" value="NZ_JALHLG010000053.1"/>
</dbReference>
<name>A0ABT0BVH4_9SPHN</name>
<keyword evidence="1" id="KW-1133">Transmembrane helix</keyword>
<evidence type="ECO:0000256" key="1">
    <source>
        <dbReference type="SAM" id="Phobius"/>
    </source>
</evidence>
<protein>
    <submittedName>
        <fullName evidence="2">Uncharacterized protein</fullName>
    </submittedName>
</protein>
<organism evidence="2 3">
    <name type="scientific">Novosphingobium beihaiensis</name>
    <dbReference type="NCBI Taxonomy" id="2930389"/>
    <lineage>
        <taxon>Bacteria</taxon>
        <taxon>Pseudomonadati</taxon>
        <taxon>Pseudomonadota</taxon>
        <taxon>Alphaproteobacteria</taxon>
        <taxon>Sphingomonadales</taxon>
        <taxon>Sphingomonadaceae</taxon>
        <taxon>Novosphingobium</taxon>
    </lineage>
</organism>
<keyword evidence="3" id="KW-1185">Reference proteome</keyword>
<reference evidence="2 3" key="1">
    <citation type="submission" date="2022-04" db="EMBL/GenBank/DDBJ databases">
        <title>Identification of a novel bacterium isolated from mangrove sediments.</title>
        <authorList>
            <person name="Pan X."/>
        </authorList>
    </citation>
    <scope>NUCLEOTIDE SEQUENCE [LARGE SCALE GENOMIC DNA]</scope>
    <source>
        <strain evidence="2 3">B2638</strain>
    </source>
</reference>
<accession>A0ABT0BVH4</accession>
<evidence type="ECO:0000313" key="2">
    <source>
        <dbReference type="EMBL" id="MCJ2188933.1"/>
    </source>
</evidence>
<proteinExistence type="predicted"/>
<feature type="transmembrane region" description="Helical" evidence="1">
    <location>
        <begin position="6"/>
        <end position="22"/>
    </location>
</feature>
<feature type="transmembrane region" description="Helical" evidence="1">
    <location>
        <begin position="60"/>
        <end position="76"/>
    </location>
</feature>